<dbReference type="Proteomes" id="UP000006038">
    <property type="component" value="Chromosome 5"/>
</dbReference>
<dbReference type="Gene3D" id="2.30.30.140">
    <property type="match status" value="1"/>
</dbReference>
<evidence type="ECO:0000259" key="2">
    <source>
        <dbReference type="PROSITE" id="PS50812"/>
    </source>
</evidence>
<feature type="compositionally biased region" description="Basic residues" evidence="1">
    <location>
        <begin position="237"/>
        <end position="247"/>
    </location>
</feature>
<reference evidence="3" key="2">
    <citation type="submission" date="2013-04" db="UniProtKB">
        <authorList>
            <consortium name="EnsemblPlants"/>
        </authorList>
    </citation>
    <scope>IDENTIFICATION</scope>
</reference>
<dbReference type="CDD" id="cd05162">
    <property type="entry name" value="PWWP"/>
    <property type="match status" value="1"/>
</dbReference>
<dbReference type="eggNOG" id="ENOG502QR1T">
    <property type="taxonomic scope" value="Eukaryota"/>
</dbReference>
<dbReference type="SUPFAM" id="SSF54928">
    <property type="entry name" value="RNA-binding domain, RBD"/>
    <property type="match status" value="1"/>
</dbReference>
<dbReference type="HOGENOM" id="CLU_005330_2_0_1"/>
<dbReference type="Pfam" id="PF00855">
    <property type="entry name" value="PWWP"/>
    <property type="match status" value="1"/>
</dbReference>
<keyword evidence="4" id="KW-1185">Reference proteome</keyword>
<proteinExistence type="predicted"/>
<feature type="domain" description="PWWP" evidence="2">
    <location>
        <begin position="121"/>
        <end position="170"/>
    </location>
</feature>
<dbReference type="InterPro" id="IPR012677">
    <property type="entry name" value="Nucleotide-bd_a/b_plait_sf"/>
</dbReference>
<dbReference type="GO" id="GO:0003676">
    <property type="term" value="F:nucleic acid binding"/>
    <property type="evidence" value="ECO:0007669"/>
    <property type="project" value="InterPro"/>
</dbReference>
<protein>
    <recommendedName>
        <fullName evidence="2">PWWP domain-containing protein</fullName>
    </recommendedName>
</protein>
<dbReference type="SMART" id="SM00293">
    <property type="entry name" value="PWWP"/>
    <property type="match status" value="1"/>
</dbReference>
<dbReference type="Gramene" id="OB05G11680.1">
    <property type="protein sequence ID" value="OB05G11680.1"/>
    <property type="gene ID" value="OB05G11680"/>
</dbReference>
<dbReference type="InterPro" id="IPR000313">
    <property type="entry name" value="PWWP_dom"/>
</dbReference>
<sequence length="440" mass="47706">MEVVGFMFWAKFKAADASENSAGGGEKVALVAADRMASPEKGAVTKNGGEGEVETVMRRPGRVRVVHPDVAEFLSSFRHLRTKKPKPATTTTTPPTAGERARYGCEFEDEGEEGRRGGFAPGRLVWGKVKGHPWWPGQVFDPADASELALELPRKRGATLVAFFWDKTFAGAFRGEAFAGYISALPLAPLAGADRLDLAIARAQMEALDRWRGAARPVPEYTSHDGIEAKAMVAAPARRRKRGRPRKNSTSDNVEDDALELDSFEPTPQPRSHQMSTKIGKLMSRAAQQMSQSPAASHRGTDGQAPPPAMSLSMARCTMPADESPPLKEKNGDLKDDPLLAGLVLNFICPSAVLPLGDLVKIFSQFGPIMEAKTENSYALVMFKRRSDAEAAFSGTANIGVLSSSLISFRLNYSMSASPIDLPESTLNTDKDHLFFENVQ</sequence>
<evidence type="ECO:0000313" key="3">
    <source>
        <dbReference type="EnsemblPlants" id="OB05G11680.1"/>
    </source>
</evidence>
<organism evidence="3">
    <name type="scientific">Oryza brachyantha</name>
    <name type="common">malo sina</name>
    <dbReference type="NCBI Taxonomy" id="4533"/>
    <lineage>
        <taxon>Eukaryota</taxon>
        <taxon>Viridiplantae</taxon>
        <taxon>Streptophyta</taxon>
        <taxon>Embryophyta</taxon>
        <taxon>Tracheophyta</taxon>
        <taxon>Spermatophyta</taxon>
        <taxon>Magnoliopsida</taxon>
        <taxon>Liliopsida</taxon>
        <taxon>Poales</taxon>
        <taxon>Poaceae</taxon>
        <taxon>BOP clade</taxon>
        <taxon>Oryzoideae</taxon>
        <taxon>Oryzeae</taxon>
        <taxon>Oryzinae</taxon>
        <taxon>Oryza</taxon>
    </lineage>
</organism>
<dbReference type="AlphaFoldDB" id="J3M3J4"/>
<dbReference type="InterPro" id="IPR035979">
    <property type="entry name" value="RBD_domain_sf"/>
</dbReference>
<evidence type="ECO:0000313" key="4">
    <source>
        <dbReference type="Proteomes" id="UP000006038"/>
    </source>
</evidence>
<reference evidence="3" key="1">
    <citation type="journal article" date="2013" name="Nat. Commun.">
        <title>Whole-genome sequencing of Oryza brachyantha reveals mechanisms underlying Oryza genome evolution.</title>
        <authorList>
            <person name="Chen J."/>
            <person name="Huang Q."/>
            <person name="Gao D."/>
            <person name="Wang J."/>
            <person name="Lang Y."/>
            <person name="Liu T."/>
            <person name="Li B."/>
            <person name="Bai Z."/>
            <person name="Luis Goicoechea J."/>
            <person name="Liang C."/>
            <person name="Chen C."/>
            <person name="Zhang W."/>
            <person name="Sun S."/>
            <person name="Liao Y."/>
            <person name="Zhang X."/>
            <person name="Yang L."/>
            <person name="Song C."/>
            <person name="Wang M."/>
            <person name="Shi J."/>
            <person name="Liu G."/>
            <person name="Liu J."/>
            <person name="Zhou H."/>
            <person name="Zhou W."/>
            <person name="Yu Q."/>
            <person name="An N."/>
            <person name="Chen Y."/>
            <person name="Cai Q."/>
            <person name="Wang B."/>
            <person name="Liu B."/>
            <person name="Min J."/>
            <person name="Huang Y."/>
            <person name="Wu H."/>
            <person name="Li Z."/>
            <person name="Zhang Y."/>
            <person name="Yin Y."/>
            <person name="Song W."/>
            <person name="Jiang J."/>
            <person name="Jackson S.A."/>
            <person name="Wing R.A."/>
            <person name="Wang J."/>
            <person name="Chen M."/>
        </authorList>
    </citation>
    <scope>NUCLEOTIDE SEQUENCE [LARGE SCALE GENOMIC DNA]</scope>
    <source>
        <strain evidence="3">cv. IRGC 101232</strain>
    </source>
</reference>
<dbReference type="SUPFAM" id="SSF63748">
    <property type="entry name" value="Tudor/PWWP/MBT"/>
    <property type="match status" value="1"/>
</dbReference>
<feature type="region of interest" description="Disordered" evidence="1">
    <location>
        <begin position="218"/>
        <end position="312"/>
    </location>
</feature>
<feature type="compositionally biased region" description="Low complexity" evidence="1">
    <location>
        <begin position="284"/>
        <end position="297"/>
    </location>
</feature>
<dbReference type="EnsemblPlants" id="OB05G11680.1">
    <property type="protein sequence ID" value="OB05G11680.1"/>
    <property type="gene ID" value="OB05G11680"/>
</dbReference>
<dbReference type="PANTHER" id="PTHR42851">
    <property type="entry name" value="ALDOLASE-RELATED"/>
    <property type="match status" value="1"/>
</dbReference>
<dbReference type="STRING" id="4533.J3M3J4"/>
<name>J3M3J4_ORYBR</name>
<dbReference type="PANTHER" id="PTHR42851:SF5">
    <property type="entry name" value="OS05G0122500 PROTEIN"/>
    <property type="match status" value="1"/>
</dbReference>
<dbReference type="Gene3D" id="3.30.70.330">
    <property type="match status" value="1"/>
</dbReference>
<evidence type="ECO:0000256" key="1">
    <source>
        <dbReference type="SAM" id="MobiDB-lite"/>
    </source>
</evidence>
<accession>J3M3J4</accession>
<dbReference type="InterPro" id="IPR053063">
    <property type="entry name" value="PWWP_domain_containing_PDP"/>
</dbReference>
<dbReference type="PROSITE" id="PS50812">
    <property type="entry name" value="PWWP"/>
    <property type="match status" value="1"/>
</dbReference>
<feature type="compositionally biased region" description="Acidic residues" evidence="1">
    <location>
        <begin position="253"/>
        <end position="263"/>
    </location>
</feature>
<dbReference type="OMA" id="VMHPHVA"/>